<evidence type="ECO:0000259" key="3">
    <source>
        <dbReference type="Pfam" id="PF07970"/>
    </source>
</evidence>
<gene>
    <name evidence="4" type="ORF">ADEAN_000148300</name>
</gene>
<comment type="similarity">
    <text evidence="1">Belongs to the ERGIC family.</text>
</comment>
<organism evidence="4 5">
    <name type="scientific">Angomonas deanei</name>
    <dbReference type="NCBI Taxonomy" id="59799"/>
    <lineage>
        <taxon>Eukaryota</taxon>
        <taxon>Discoba</taxon>
        <taxon>Euglenozoa</taxon>
        <taxon>Kinetoplastea</taxon>
        <taxon>Metakinetoplastina</taxon>
        <taxon>Trypanosomatida</taxon>
        <taxon>Trypanosomatidae</taxon>
        <taxon>Strigomonadinae</taxon>
        <taxon>Angomonas</taxon>
    </lineage>
</organism>
<keyword evidence="2" id="KW-0812">Transmembrane</keyword>
<keyword evidence="5" id="KW-1185">Reference proteome</keyword>
<dbReference type="Pfam" id="PF07970">
    <property type="entry name" value="COPIIcoated_ERV"/>
    <property type="match status" value="1"/>
</dbReference>
<reference evidence="4 5" key="1">
    <citation type="submission" date="2020-08" db="EMBL/GenBank/DDBJ databases">
        <authorList>
            <person name="Newling K."/>
            <person name="Davey J."/>
            <person name="Forrester S."/>
        </authorList>
    </citation>
    <scope>NUCLEOTIDE SEQUENCE [LARGE SCALE GENOMIC DNA]</scope>
    <source>
        <strain evidence="5">Crithidia deanei Carvalho (ATCC PRA-265)</strain>
    </source>
</reference>
<evidence type="ECO:0000313" key="4">
    <source>
        <dbReference type="EMBL" id="CAD2214039.1"/>
    </source>
</evidence>
<dbReference type="GO" id="GO:0030134">
    <property type="term" value="C:COPII-coated ER to Golgi transport vesicle"/>
    <property type="evidence" value="ECO:0007669"/>
    <property type="project" value="TreeGrafter"/>
</dbReference>
<evidence type="ECO:0000256" key="1">
    <source>
        <dbReference type="ARBA" id="ARBA00005648"/>
    </source>
</evidence>
<dbReference type="InterPro" id="IPR012936">
    <property type="entry name" value="Erv_C"/>
</dbReference>
<dbReference type="EMBL" id="LR877146">
    <property type="protein sequence ID" value="CAD2214039.1"/>
    <property type="molecule type" value="Genomic_DNA"/>
</dbReference>
<keyword evidence="2" id="KW-1133">Transmembrane helix</keyword>
<dbReference type="OrthoDB" id="270930at2759"/>
<dbReference type="Proteomes" id="UP000515908">
    <property type="component" value="Chromosome 02"/>
</dbReference>
<dbReference type="AlphaFoldDB" id="A0A7G2C365"/>
<feature type="domain" description="Endoplasmic reticulum vesicle transporter C-terminal" evidence="3">
    <location>
        <begin position="162"/>
        <end position="294"/>
    </location>
</feature>
<dbReference type="PANTHER" id="PTHR10984:SF25">
    <property type="entry name" value="ENDOPLASMIC RETICULUM-GOLGI INTERMEDIATE COMPARTMENT PROTEIN 3"/>
    <property type="match status" value="1"/>
</dbReference>
<evidence type="ECO:0000313" key="5">
    <source>
        <dbReference type="Proteomes" id="UP000515908"/>
    </source>
</evidence>
<dbReference type="InterPro" id="IPR045888">
    <property type="entry name" value="Erv"/>
</dbReference>
<dbReference type="PANTHER" id="PTHR10984">
    <property type="entry name" value="ENDOPLASMIC RETICULUM-GOLGI INTERMEDIATE COMPARTMENT PROTEIN"/>
    <property type="match status" value="1"/>
</dbReference>
<name>A0A7G2C365_9TRYP</name>
<feature type="transmembrane region" description="Helical" evidence="2">
    <location>
        <begin position="20"/>
        <end position="42"/>
    </location>
</feature>
<dbReference type="VEuPathDB" id="TriTrypDB:ADEAN_000148300"/>
<dbReference type="GO" id="GO:0005783">
    <property type="term" value="C:endoplasmic reticulum"/>
    <property type="evidence" value="ECO:0007669"/>
    <property type="project" value="TreeGrafter"/>
</dbReference>
<accession>A0A7G2C365</accession>
<keyword evidence="2" id="KW-0472">Membrane</keyword>
<protein>
    <submittedName>
        <fullName evidence="4">Endoplasmic reticulum vesicle transporter, putative</fullName>
    </submittedName>
</protein>
<proteinExistence type="inferred from homology"/>
<evidence type="ECO:0000256" key="2">
    <source>
        <dbReference type="SAM" id="Phobius"/>
    </source>
</evidence>
<sequence>MEFLKKFDMFRVIQDKDNHLTAPSIYGFLTTVFTFVLLVFLVQGEVFDYFQGYEQCAILSRPMKESGDPDYLTSLVGFPFVPCKYIDVNLTTYYKNVDDLDYSLSYKLFTGTNRDAFDMNTPYIKDQPAGNVGTCLVLARSILGRGRLSLDISVNTRREGYKPEMTATHVIKDVTVASVGFKAGIFKGITDTTVSPLKGRKQVVQTASPPTVFHYYLQAVYTTVDLPNQPTVKGYQQTAVWTQLSDPRATPGVHISYDTSGFASQCSKNYATPSHFFVHLCAVAGGVYTVASFIELMLEQMAKVKRKQLRKEEHAKNTQNAVSTA</sequence>
<feature type="transmembrane region" description="Helical" evidence="2">
    <location>
        <begin position="276"/>
        <end position="298"/>
    </location>
</feature>